<evidence type="ECO:0000313" key="2">
    <source>
        <dbReference type="Proteomes" id="UP000092616"/>
    </source>
</evidence>
<gene>
    <name evidence="1" type="ORF">A9306_01885</name>
</gene>
<dbReference type="Pfam" id="PF06314">
    <property type="entry name" value="ADC"/>
    <property type="match status" value="1"/>
</dbReference>
<dbReference type="RefSeq" id="WP_067338587.1">
    <property type="nucleotide sequence ID" value="NZ_LZNA01000069.1"/>
</dbReference>
<evidence type="ECO:0000313" key="1">
    <source>
        <dbReference type="EMBL" id="OBX75805.1"/>
    </source>
</evidence>
<dbReference type="GO" id="GO:0016829">
    <property type="term" value="F:lyase activity"/>
    <property type="evidence" value="ECO:0007669"/>
    <property type="project" value="InterPro"/>
</dbReference>
<sequence length="278" mass="31074">MHNTNQWQYDPFFQQTVKAKTLSTGDVNHLPVKYFDASSLIAFFLVDYKKAQQVVHSHQVEVVTLPRNKALFSVAFYDYRELTDGNPYFEVSPVILVQPKQRGYHGKSKLPLLEMMLPTDRRNTGFWVVDLPVTDKLACVAGVEGWGYPKFVTSIDFKLSDDGFMGAVKHPRDDTQDIVRLQGQFGNSVPAPWSDLVLYSELDGNLIRATSNTRTLNGAKLAGKGNFVLQVGKSTHPMAQRLRKLGLDGASPLSVTYTDSLQLRLNEGVIFGQALPTH</sequence>
<comment type="caution">
    <text evidence="1">The sequence shown here is derived from an EMBL/GenBank/DDBJ whole genome shotgun (WGS) entry which is preliminary data.</text>
</comment>
<accession>A0A1B8Q9R5</accession>
<protein>
    <submittedName>
        <fullName evidence="1">Acetoacetate decarboxylase</fullName>
    </submittedName>
</protein>
<name>A0A1B8Q9R5_9GAMM</name>
<dbReference type="InterPro" id="IPR023375">
    <property type="entry name" value="ADC_dom_sf"/>
</dbReference>
<dbReference type="SUPFAM" id="SSF160104">
    <property type="entry name" value="Acetoacetate decarboxylase-like"/>
    <property type="match status" value="1"/>
</dbReference>
<organism evidence="1 2">
    <name type="scientific">Faucicola atlantae</name>
    <dbReference type="NCBI Taxonomy" id="34059"/>
    <lineage>
        <taxon>Bacteria</taxon>
        <taxon>Pseudomonadati</taxon>
        <taxon>Pseudomonadota</taxon>
        <taxon>Gammaproteobacteria</taxon>
        <taxon>Moraxellales</taxon>
        <taxon>Moraxellaceae</taxon>
        <taxon>Faucicola</taxon>
    </lineage>
</organism>
<dbReference type="AlphaFoldDB" id="A0A1B8Q9R5"/>
<proteinExistence type="predicted"/>
<reference evidence="1 2" key="1">
    <citation type="submission" date="2016-06" db="EMBL/GenBank/DDBJ databases">
        <title>Draft genome of Moraxella atlantae CCUG 59586.</title>
        <authorList>
            <person name="Salva-Serra F."/>
            <person name="Engstrom-Jakobsson H."/>
            <person name="Thorell K."/>
            <person name="Gonzales-Siles L."/>
            <person name="Karlsson R."/>
            <person name="Boulund F."/>
            <person name="Engstrand L."/>
            <person name="Kristiansson E."/>
            <person name="Moore E."/>
        </authorList>
    </citation>
    <scope>NUCLEOTIDE SEQUENCE [LARGE SCALE GENOMIC DNA]</scope>
    <source>
        <strain evidence="1 2">CCUG 59586</strain>
    </source>
</reference>
<dbReference type="Proteomes" id="UP000092616">
    <property type="component" value="Unassembled WGS sequence"/>
</dbReference>
<dbReference type="Gene3D" id="2.40.400.10">
    <property type="entry name" value="Acetoacetate decarboxylase-like"/>
    <property type="match status" value="1"/>
</dbReference>
<dbReference type="InterPro" id="IPR010451">
    <property type="entry name" value="Acetoacetate_decarboxylase"/>
</dbReference>
<keyword evidence="2" id="KW-1185">Reference proteome</keyword>
<dbReference type="EMBL" id="LZNA01000069">
    <property type="protein sequence ID" value="OBX75805.1"/>
    <property type="molecule type" value="Genomic_DNA"/>
</dbReference>